<feature type="transmembrane region" description="Helical" evidence="1">
    <location>
        <begin position="249"/>
        <end position="267"/>
    </location>
</feature>
<dbReference type="PANTHER" id="PTHR35043:SF8">
    <property type="entry name" value="DUF4220 DOMAIN-CONTAINING PROTEIN"/>
    <property type="match status" value="1"/>
</dbReference>
<evidence type="ECO:0000256" key="1">
    <source>
        <dbReference type="SAM" id="Phobius"/>
    </source>
</evidence>
<dbReference type="Proteomes" id="UP000223968">
    <property type="component" value="Unassembled WGS sequence"/>
</dbReference>
<keyword evidence="1" id="KW-0472">Membrane</keyword>
<dbReference type="STRING" id="1447875.A0A2B7XR73"/>
<feature type="transmembrane region" description="Helical" evidence="1">
    <location>
        <begin position="220"/>
        <end position="237"/>
    </location>
</feature>
<sequence length="310" mass="34920">MTPVQEESCFPNIIISVSAIIGLPFSRRIIYFPDENGNWSGRLSESGQNGQETESGRRYQSHGLVEATEEFRRKYGDIPWNFHPHNDLNSGFDKRFQGDVWVLTAAQLLKVRRLGLIERLPRVKENDILDRDKASGLGKPTSQLEIMALAFIVTALCTYVLWFGHPQDVMCAYYLPAKRLPTRLDVSEISSGSFSISYLELGNNTVAESSRGHTMFWSEVYLTGIAAIVFGSIHFLAWNSVFPTQAERLLWSISAFITALGPLVYTLELQVLAKICLGRHNVPKFVKIFLAAFSVYMVYGLARLFLVVEA</sequence>
<accession>A0A2B7XR73</accession>
<dbReference type="PANTHER" id="PTHR35043">
    <property type="entry name" value="TRANSCRIPTION FACTOR DOMAIN-CONTAINING PROTEIN"/>
    <property type="match status" value="1"/>
</dbReference>
<keyword evidence="1" id="KW-0812">Transmembrane</keyword>
<dbReference type="AlphaFoldDB" id="A0A2B7XR73"/>
<feature type="transmembrane region" description="Helical" evidence="1">
    <location>
        <begin position="288"/>
        <end position="308"/>
    </location>
</feature>
<keyword evidence="1" id="KW-1133">Transmembrane helix</keyword>
<evidence type="ECO:0000313" key="2">
    <source>
        <dbReference type="EMBL" id="PGH11108.1"/>
    </source>
</evidence>
<protein>
    <submittedName>
        <fullName evidence="2">Uncharacterized protein</fullName>
    </submittedName>
</protein>
<proteinExistence type="predicted"/>
<comment type="caution">
    <text evidence="2">The sequence shown here is derived from an EMBL/GenBank/DDBJ whole genome shotgun (WGS) entry which is preliminary data.</text>
</comment>
<gene>
    <name evidence="2" type="ORF">AJ79_05053</name>
</gene>
<feature type="transmembrane region" description="Helical" evidence="1">
    <location>
        <begin position="146"/>
        <end position="164"/>
    </location>
</feature>
<name>A0A2B7XR73_9EURO</name>
<organism evidence="2 3">
    <name type="scientific">Helicocarpus griseus UAMH5409</name>
    <dbReference type="NCBI Taxonomy" id="1447875"/>
    <lineage>
        <taxon>Eukaryota</taxon>
        <taxon>Fungi</taxon>
        <taxon>Dikarya</taxon>
        <taxon>Ascomycota</taxon>
        <taxon>Pezizomycotina</taxon>
        <taxon>Eurotiomycetes</taxon>
        <taxon>Eurotiomycetidae</taxon>
        <taxon>Onygenales</taxon>
        <taxon>Ajellomycetaceae</taxon>
        <taxon>Helicocarpus</taxon>
    </lineage>
</organism>
<dbReference type="OrthoDB" id="9451547at2759"/>
<evidence type="ECO:0000313" key="3">
    <source>
        <dbReference type="Proteomes" id="UP000223968"/>
    </source>
</evidence>
<reference evidence="2 3" key="1">
    <citation type="submission" date="2017-10" db="EMBL/GenBank/DDBJ databases">
        <title>Comparative genomics in systemic dimorphic fungi from Ajellomycetaceae.</title>
        <authorList>
            <person name="Munoz J.F."/>
            <person name="Mcewen J.G."/>
            <person name="Clay O.K."/>
            <person name="Cuomo C.A."/>
        </authorList>
    </citation>
    <scope>NUCLEOTIDE SEQUENCE [LARGE SCALE GENOMIC DNA]</scope>
    <source>
        <strain evidence="2 3">UAMH5409</strain>
    </source>
</reference>
<keyword evidence="3" id="KW-1185">Reference proteome</keyword>
<dbReference type="EMBL" id="PDNB01000077">
    <property type="protein sequence ID" value="PGH11108.1"/>
    <property type="molecule type" value="Genomic_DNA"/>
</dbReference>